<dbReference type="Proteomes" id="UP000554054">
    <property type="component" value="Unassembled WGS sequence"/>
</dbReference>
<feature type="domain" description="Thioredoxin-like fold" evidence="3">
    <location>
        <begin position="78"/>
        <end position="232"/>
    </location>
</feature>
<proteinExistence type="predicted"/>
<gene>
    <name evidence="4" type="ORF">BJY20_002977</name>
</gene>
<sequence>MSSQDRKAKAAAAASRSNRGANAFVVGGIVVIIAMVVIVSGAIWATTQSGGVDSASELPQGVEEGQPFEPYAGTNPPEDAPVVDVYEDFRCPACKGFEQATGETITQLAEDGEIRLRVHLKTVIDSLTGGESSAVAGSSAICAADQGKWTEYHKALFALQPASETKDGFAEETYTEAAKMAGLSGDDLAAWQQCTDAHSYVDYVQSVDDASVQDGITGTPVIEVEGTRLNWGGLIDQEKQQVDTDRLKQILTSGKVPEDLVATQ</sequence>
<dbReference type="EMBL" id="JACCAE010000001">
    <property type="protein sequence ID" value="NYF99585.1"/>
    <property type="molecule type" value="Genomic_DNA"/>
</dbReference>
<dbReference type="GO" id="GO:0016853">
    <property type="term" value="F:isomerase activity"/>
    <property type="evidence" value="ECO:0007669"/>
    <property type="project" value="UniProtKB-KW"/>
</dbReference>
<evidence type="ECO:0000313" key="4">
    <source>
        <dbReference type="EMBL" id="NYF99585.1"/>
    </source>
</evidence>
<evidence type="ECO:0000256" key="1">
    <source>
        <dbReference type="SAM" id="MobiDB-lite"/>
    </source>
</evidence>
<dbReference type="Pfam" id="PF13462">
    <property type="entry name" value="Thioredoxin_4"/>
    <property type="match status" value="1"/>
</dbReference>
<organism evidence="4 5">
    <name type="scientific">Janibacter cremeus</name>
    <dbReference type="NCBI Taxonomy" id="1285192"/>
    <lineage>
        <taxon>Bacteria</taxon>
        <taxon>Bacillati</taxon>
        <taxon>Actinomycetota</taxon>
        <taxon>Actinomycetes</taxon>
        <taxon>Micrococcales</taxon>
        <taxon>Intrasporangiaceae</taxon>
        <taxon>Janibacter</taxon>
    </lineage>
</organism>
<keyword evidence="2" id="KW-0812">Transmembrane</keyword>
<keyword evidence="2" id="KW-0472">Membrane</keyword>
<dbReference type="Gene3D" id="3.40.30.10">
    <property type="entry name" value="Glutaredoxin"/>
    <property type="match status" value="1"/>
</dbReference>
<comment type="caution">
    <text evidence="4">The sequence shown here is derived from an EMBL/GenBank/DDBJ whole genome shotgun (WGS) entry which is preliminary data.</text>
</comment>
<dbReference type="SUPFAM" id="SSF52833">
    <property type="entry name" value="Thioredoxin-like"/>
    <property type="match status" value="1"/>
</dbReference>
<dbReference type="InterPro" id="IPR012336">
    <property type="entry name" value="Thioredoxin-like_fold"/>
</dbReference>
<dbReference type="AlphaFoldDB" id="A0A852W0S9"/>
<evidence type="ECO:0000256" key="2">
    <source>
        <dbReference type="SAM" id="Phobius"/>
    </source>
</evidence>
<keyword evidence="2" id="KW-1133">Transmembrane helix</keyword>
<feature type="region of interest" description="Disordered" evidence="1">
    <location>
        <begin position="53"/>
        <end position="79"/>
    </location>
</feature>
<feature type="transmembrane region" description="Helical" evidence="2">
    <location>
        <begin position="21"/>
        <end position="45"/>
    </location>
</feature>
<keyword evidence="5" id="KW-1185">Reference proteome</keyword>
<reference evidence="4 5" key="1">
    <citation type="submission" date="2020-07" db="EMBL/GenBank/DDBJ databases">
        <title>Sequencing the genomes of 1000 actinobacteria strains.</title>
        <authorList>
            <person name="Klenk H.-P."/>
        </authorList>
    </citation>
    <scope>NUCLEOTIDE SEQUENCE [LARGE SCALE GENOMIC DNA]</scope>
    <source>
        <strain evidence="4 5">DSM 26154</strain>
    </source>
</reference>
<dbReference type="RefSeq" id="WP_185992263.1">
    <property type="nucleotide sequence ID" value="NZ_JACCAE010000001.1"/>
</dbReference>
<dbReference type="InterPro" id="IPR036249">
    <property type="entry name" value="Thioredoxin-like_sf"/>
</dbReference>
<dbReference type="CDD" id="cd02972">
    <property type="entry name" value="DsbA_family"/>
    <property type="match status" value="1"/>
</dbReference>
<evidence type="ECO:0000259" key="3">
    <source>
        <dbReference type="Pfam" id="PF13462"/>
    </source>
</evidence>
<protein>
    <submittedName>
        <fullName evidence="4">Protein-disulfide isomerase</fullName>
    </submittedName>
</protein>
<name>A0A852W0S9_9MICO</name>
<accession>A0A852W0S9</accession>
<evidence type="ECO:0000313" key="5">
    <source>
        <dbReference type="Proteomes" id="UP000554054"/>
    </source>
</evidence>
<keyword evidence="4" id="KW-0413">Isomerase</keyword>